<keyword evidence="3" id="KW-1185">Reference proteome</keyword>
<dbReference type="Gene3D" id="3.40.50.620">
    <property type="entry name" value="HUPs"/>
    <property type="match status" value="1"/>
</dbReference>
<organism evidence="2 3">
    <name type="scientific">Methylobacterium goesingense</name>
    <dbReference type="NCBI Taxonomy" id="243690"/>
    <lineage>
        <taxon>Bacteria</taxon>
        <taxon>Pseudomonadati</taxon>
        <taxon>Pseudomonadota</taxon>
        <taxon>Alphaproteobacteria</taxon>
        <taxon>Hyphomicrobiales</taxon>
        <taxon>Methylobacteriaceae</taxon>
        <taxon>Methylobacterium</taxon>
    </lineage>
</organism>
<evidence type="ECO:0000256" key="1">
    <source>
        <dbReference type="SAM" id="MobiDB-lite"/>
    </source>
</evidence>
<dbReference type="InterPro" id="IPR052551">
    <property type="entry name" value="UV-DNA_repair_photolyase"/>
</dbReference>
<dbReference type="SUPFAM" id="SSF48173">
    <property type="entry name" value="Cryptochrome/photolyase FAD-binding domain"/>
    <property type="match status" value="1"/>
</dbReference>
<dbReference type="InterPro" id="IPR036134">
    <property type="entry name" value="Crypto/Photolyase_FAD-like_sf"/>
</dbReference>
<dbReference type="Proteomes" id="UP001549145">
    <property type="component" value="Unassembled WGS sequence"/>
</dbReference>
<feature type="region of interest" description="Disordered" evidence="1">
    <location>
        <begin position="516"/>
        <end position="550"/>
    </location>
</feature>
<accession>A0ABV2L1E0</accession>
<sequence>MSPIRTLRFLLGDQLTRRIATLTDLDPDHDVVLLVEVRAEATYVRHHKQKIAFLFSAMRHFAAELEAEGVRVDYVRLDDSANTGSFTGELMRAIARHEPDRVVVTEPGEWRVWEMMQAWRDDAAVPVQIRDDNRFLCPRADFAAWAGDRRSLRMETFYRGMRRRTGLLMDGGEPTGGRWNFDAENRKGLPKGHTLPERVGFPPDAITRDVIALVEAAFADHFGATEAFAWPVTRADALAAFRHFLAVGLPHFGDYQDAMRTGAPFLYHALISPALNAGLLTPEEVCRAAERAYREGAAPLHCVEGFIRQILGWREYVRGLYWARMPDYAGSNALEATRDLPWFYWSGETAMNCLAQSIADTRAHAYAHHIQRLMVTGNFALLAGIAPAQVEEWYLVVYADAYEWVELPNVHGMVLWADGGVMGSKPYAASGAYINRMSDYCRGCAYDVAKRTGPTACPFNALYWNFLITHADRLSGNPRLAMPYRNLARLDPSVRAEIQAQAARFLDGLAAPSPPVQGALDLAPPPRRAPARRKVPKATKAPGATKASRP</sequence>
<evidence type="ECO:0000313" key="2">
    <source>
        <dbReference type="EMBL" id="MET3690616.1"/>
    </source>
</evidence>
<proteinExistence type="predicted"/>
<gene>
    <name evidence="2" type="ORF">ABID43_000135</name>
</gene>
<dbReference type="InterPro" id="IPR014729">
    <property type="entry name" value="Rossmann-like_a/b/a_fold"/>
</dbReference>
<evidence type="ECO:0000313" key="3">
    <source>
        <dbReference type="Proteomes" id="UP001549145"/>
    </source>
</evidence>
<dbReference type="PANTHER" id="PTHR38657:SF1">
    <property type="entry name" value="SLR1343 PROTEIN"/>
    <property type="match status" value="1"/>
</dbReference>
<dbReference type="Pfam" id="PF04244">
    <property type="entry name" value="DPRP"/>
    <property type="match status" value="1"/>
</dbReference>
<dbReference type="InterPro" id="IPR007357">
    <property type="entry name" value="PhrB-like"/>
</dbReference>
<dbReference type="PANTHER" id="PTHR38657">
    <property type="entry name" value="SLR1343 PROTEIN"/>
    <property type="match status" value="1"/>
</dbReference>
<name>A0ABV2L1E0_9HYPH</name>
<comment type="caution">
    <text evidence="2">The sequence shown here is derived from an EMBL/GenBank/DDBJ whole genome shotgun (WGS) entry which is preliminary data.</text>
</comment>
<dbReference type="RefSeq" id="WP_283205898.1">
    <property type="nucleotide sequence ID" value="NZ_BPQL01000069.1"/>
</dbReference>
<feature type="compositionally biased region" description="Low complexity" evidence="1">
    <location>
        <begin position="538"/>
        <end position="550"/>
    </location>
</feature>
<dbReference type="Gene3D" id="1.10.579.10">
    <property type="entry name" value="DNA Cyclobutane Dipyrimidine Photolyase, subunit A, domain 3"/>
    <property type="match status" value="1"/>
</dbReference>
<protein>
    <submittedName>
        <fullName evidence="2">Deoxyribodipyrimidine photolyase-related protein</fullName>
    </submittedName>
</protein>
<dbReference type="EMBL" id="JBEPMM010000001">
    <property type="protein sequence ID" value="MET3690616.1"/>
    <property type="molecule type" value="Genomic_DNA"/>
</dbReference>
<reference evidence="2 3" key="1">
    <citation type="submission" date="2024-06" db="EMBL/GenBank/DDBJ databases">
        <title>Genomic Encyclopedia of Type Strains, Phase IV (KMG-IV): sequencing the most valuable type-strain genomes for metagenomic binning, comparative biology and taxonomic classification.</title>
        <authorList>
            <person name="Goeker M."/>
        </authorList>
    </citation>
    <scope>NUCLEOTIDE SEQUENCE [LARGE SCALE GENOMIC DNA]</scope>
    <source>
        <strain evidence="2 3">DSM 21331</strain>
    </source>
</reference>
<dbReference type="Gene3D" id="1.25.40.80">
    <property type="match status" value="1"/>
</dbReference>
<dbReference type="Gene3D" id="1.10.10.1710">
    <property type="entry name" value="Deoxyribodipyrimidine photolyase-related"/>
    <property type="match status" value="1"/>
</dbReference>